<dbReference type="EMBL" id="CP000909">
    <property type="protein sequence ID" value="ABY35374.1"/>
    <property type="molecule type" value="Genomic_DNA"/>
</dbReference>
<protein>
    <submittedName>
        <fullName evidence="1">Uncharacterized protein</fullName>
    </submittedName>
</protein>
<dbReference type="InParanoid" id="A9WF59"/>
<sequence length="83" mass="9250">MAVEIDLHIEEVLFVGCPGIDRERVRAALVDELTRLLLEAEGVASTWRYREIDLVDGGTLRLTGMTPEAIGRQMALTILRSVQ</sequence>
<dbReference type="RefSeq" id="WP_012258028.1">
    <property type="nucleotide sequence ID" value="NC_010175.1"/>
</dbReference>
<reference evidence="2" key="1">
    <citation type="journal article" date="2011" name="BMC Genomics">
        <title>Complete genome sequence of the filamentous anoxygenic phototrophic bacterium Chloroflexus aurantiacus.</title>
        <authorList>
            <person name="Tang K.H."/>
            <person name="Barry K."/>
            <person name="Chertkov O."/>
            <person name="Dalin E."/>
            <person name="Han C.S."/>
            <person name="Hauser L.J."/>
            <person name="Honchak B.M."/>
            <person name="Karbach L.E."/>
            <person name="Land M.L."/>
            <person name="Lapidus A."/>
            <person name="Larimer F.W."/>
            <person name="Mikhailova N."/>
            <person name="Pitluck S."/>
            <person name="Pierson B.K."/>
            <person name="Blankenship R.E."/>
        </authorList>
    </citation>
    <scope>NUCLEOTIDE SEQUENCE [LARGE SCALE GENOMIC DNA]</scope>
    <source>
        <strain evidence="2">ATCC 29366 / DSM 635 / J-10-fl</strain>
    </source>
</reference>
<evidence type="ECO:0000313" key="2">
    <source>
        <dbReference type="Proteomes" id="UP000002008"/>
    </source>
</evidence>
<dbReference type="KEGG" id="cau:Caur_2162"/>
<evidence type="ECO:0000313" key="1">
    <source>
        <dbReference type="EMBL" id="ABY35374.1"/>
    </source>
</evidence>
<dbReference type="EnsemblBacteria" id="ABY35374">
    <property type="protein sequence ID" value="ABY35374"/>
    <property type="gene ID" value="Caur_2162"/>
</dbReference>
<proteinExistence type="predicted"/>
<dbReference type="AlphaFoldDB" id="A9WF59"/>
<dbReference type="PATRIC" id="fig|324602.8.peg.2449"/>
<name>A9WF59_CHLAA</name>
<dbReference type="HOGENOM" id="CLU_185066_0_0_0"/>
<gene>
    <name evidence="1" type="ordered locus">Caur_2162</name>
</gene>
<keyword evidence="2" id="KW-1185">Reference proteome</keyword>
<organism evidence="1 2">
    <name type="scientific">Chloroflexus aurantiacus (strain ATCC 29366 / DSM 635 / J-10-fl)</name>
    <dbReference type="NCBI Taxonomy" id="324602"/>
    <lineage>
        <taxon>Bacteria</taxon>
        <taxon>Bacillati</taxon>
        <taxon>Chloroflexota</taxon>
        <taxon>Chloroflexia</taxon>
        <taxon>Chloroflexales</taxon>
        <taxon>Chloroflexineae</taxon>
        <taxon>Chloroflexaceae</taxon>
        <taxon>Chloroflexus</taxon>
    </lineage>
</organism>
<accession>A9WF59</accession>
<dbReference type="Proteomes" id="UP000002008">
    <property type="component" value="Chromosome"/>
</dbReference>
<dbReference type="STRING" id="324602.Caur_2162"/>